<evidence type="ECO:0008006" key="2">
    <source>
        <dbReference type="Google" id="ProtNLM"/>
    </source>
</evidence>
<dbReference type="InterPro" id="IPR032787">
    <property type="entry name" value="Prok-E2_D"/>
</dbReference>
<comment type="caution">
    <text evidence="1">The sequence shown here is derived from an EMBL/GenBank/DDBJ whole genome shotgun (WGS) entry which is preliminary data.</text>
</comment>
<dbReference type="EMBL" id="LAZR01000230">
    <property type="protein sequence ID" value="KKN80475.1"/>
    <property type="molecule type" value="Genomic_DNA"/>
</dbReference>
<dbReference type="NCBIfam" id="TIGR03737">
    <property type="entry name" value="PRTRC_B"/>
    <property type="match status" value="1"/>
</dbReference>
<proteinExistence type="predicted"/>
<dbReference type="Pfam" id="PF14460">
    <property type="entry name" value="Prok-E2_D"/>
    <property type="match status" value="1"/>
</dbReference>
<reference evidence="1" key="1">
    <citation type="journal article" date="2015" name="Nature">
        <title>Complex archaea that bridge the gap between prokaryotes and eukaryotes.</title>
        <authorList>
            <person name="Spang A."/>
            <person name="Saw J.H."/>
            <person name="Jorgensen S.L."/>
            <person name="Zaremba-Niedzwiedzka K."/>
            <person name="Martijn J."/>
            <person name="Lind A.E."/>
            <person name="van Eijk R."/>
            <person name="Schleper C."/>
            <person name="Guy L."/>
            <person name="Ettema T.J."/>
        </authorList>
    </citation>
    <scope>NUCLEOTIDE SEQUENCE</scope>
</reference>
<organism evidence="1">
    <name type="scientific">marine sediment metagenome</name>
    <dbReference type="NCBI Taxonomy" id="412755"/>
    <lineage>
        <taxon>unclassified sequences</taxon>
        <taxon>metagenomes</taxon>
        <taxon>ecological metagenomes</taxon>
    </lineage>
</organism>
<protein>
    <recommendedName>
        <fullName evidence="2">PRTRC system protein B</fullName>
    </recommendedName>
</protein>
<gene>
    <name evidence="1" type="ORF">LCGC14_0329200</name>
</gene>
<accession>A0A0F9TGW0</accession>
<evidence type="ECO:0000313" key="1">
    <source>
        <dbReference type="EMBL" id="KKN80475.1"/>
    </source>
</evidence>
<dbReference type="InterPro" id="IPR022280">
    <property type="entry name" value="PRTRC_protein-B"/>
</dbReference>
<name>A0A0F9TGW0_9ZZZZ</name>
<sequence length="247" mass="27648">MTQQAITTHKALLFHTIDKQELEGMYHEDIYSPHHSKQQSLSLTIHDVKQSPTGSVIGAGRLISEVDKQELRDYLNGEDGIKSQWLPPNLLLINSQKMVWYVPSKIRTMHIKAGDEILHIKLKFPSLVFQADSSGSLKVAAYAGSGRPKLTQPLYHAPLWNIYANTRLCSGTALTTDVISVESMVIWEEAVFDTVFTHSNHNNVLSNNKAGKQRSYLAFIKKKAKSGAAFNVSDMTPLRMTLENWAA</sequence>
<dbReference type="AlphaFoldDB" id="A0A0F9TGW0"/>